<dbReference type="EMBL" id="GL193760">
    <property type="protein sequence ID" value="EFB21960.1"/>
    <property type="molecule type" value="Genomic_DNA"/>
</dbReference>
<dbReference type="PROSITE" id="PS51390">
    <property type="entry name" value="WAP"/>
    <property type="match status" value="1"/>
</dbReference>
<feature type="non-terminal residue" evidence="2">
    <location>
        <position position="42"/>
    </location>
</feature>
<gene>
    <name evidence="2" type="ORF">PANDA_018000</name>
</gene>
<evidence type="ECO:0000259" key="1">
    <source>
        <dbReference type="PROSITE" id="PS51390"/>
    </source>
</evidence>
<name>D2HYZ7_AILME</name>
<proteinExistence type="predicted"/>
<sequence>LKACDKQPSVDLCSNHCSYFLKCPQENTVCCSTYCGNVCMSL</sequence>
<dbReference type="InParanoid" id="D2HYZ7"/>
<dbReference type="GO" id="GO:0005576">
    <property type="term" value="C:extracellular region"/>
    <property type="evidence" value="ECO:0007669"/>
    <property type="project" value="InterPro"/>
</dbReference>
<evidence type="ECO:0000313" key="2">
    <source>
        <dbReference type="EMBL" id="EFB21960.1"/>
    </source>
</evidence>
<feature type="non-terminal residue" evidence="2">
    <location>
        <position position="1"/>
    </location>
</feature>
<protein>
    <recommendedName>
        <fullName evidence="1">WAP domain-containing protein</fullName>
    </recommendedName>
</protein>
<organism evidence="2">
    <name type="scientific">Ailuropoda melanoleuca</name>
    <name type="common">Giant panda</name>
    <dbReference type="NCBI Taxonomy" id="9646"/>
    <lineage>
        <taxon>Eukaryota</taxon>
        <taxon>Metazoa</taxon>
        <taxon>Chordata</taxon>
        <taxon>Craniata</taxon>
        <taxon>Vertebrata</taxon>
        <taxon>Euteleostomi</taxon>
        <taxon>Mammalia</taxon>
        <taxon>Eutheria</taxon>
        <taxon>Laurasiatheria</taxon>
        <taxon>Carnivora</taxon>
        <taxon>Caniformia</taxon>
        <taxon>Ursidae</taxon>
        <taxon>Ailuropoda</taxon>
    </lineage>
</organism>
<dbReference type="AlphaFoldDB" id="D2HYZ7"/>
<accession>D2HYZ7</accession>
<dbReference type="InterPro" id="IPR008197">
    <property type="entry name" value="WAP_dom"/>
</dbReference>
<dbReference type="GO" id="GO:0030414">
    <property type="term" value="F:peptidase inhibitor activity"/>
    <property type="evidence" value="ECO:0007669"/>
    <property type="project" value="InterPro"/>
</dbReference>
<reference evidence="2" key="1">
    <citation type="journal article" date="2010" name="Nature">
        <title>The sequence and de novo assembly of the giant panda genome.</title>
        <authorList>
            <person name="Li R."/>
            <person name="Fan W."/>
            <person name="Tian G."/>
            <person name="Zhu H."/>
            <person name="He L."/>
            <person name="Cai J."/>
            <person name="Huang Q."/>
            <person name="Cai Q."/>
            <person name="Li B."/>
            <person name="Bai Y."/>
            <person name="Zhang Z."/>
            <person name="Zhang Y."/>
            <person name="Wang W."/>
            <person name="Li J."/>
            <person name="Wei F."/>
            <person name="Li H."/>
            <person name="Jian M."/>
            <person name="Li J."/>
            <person name="Zhang Z."/>
            <person name="Nielsen R."/>
            <person name="Li D."/>
            <person name="Gu W."/>
            <person name="Yang Z."/>
            <person name="Xuan Z."/>
            <person name="Ryder O.A."/>
            <person name="Leung F.C."/>
            <person name="Zhou Y."/>
            <person name="Cao J."/>
            <person name="Sun X."/>
            <person name="Fu Y."/>
            <person name="Fang X."/>
            <person name="Guo X."/>
            <person name="Wang B."/>
            <person name="Hou R."/>
            <person name="Shen F."/>
            <person name="Mu B."/>
            <person name="Ni P."/>
            <person name="Lin R."/>
            <person name="Qian W."/>
            <person name="Wang G."/>
            <person name="Yu C."/>
            <person name="Nie W."/>
            <person name="Wang J."/>
            <person name="Wu Z."/>
            <person name="Liang H."/>
            <person name="Min J."/>
            <person name="Wu Q."/>
            <person name="Cheng S."/>
            <person name="Ruan J."/>
            <person name="Wang M."/>
            <person name="Shi Z."/>
            <person name="Wen M."/>
            <person name="Liu B."/>
            <person name="Ren X."/>
            <person name="Zheng H."/>
            <person name="Dong D."/>
            <person name="Cook K."/>
            <person name="Shan G."/>
            <person name="Zhang H."/>
            <person name="Kosiol C."/>
            <person name="Xie X."/>
            <person name="Lu Z."/>
            <person name="Zheng H."/>
            <person name="Li Y."/>
            <person name="Steiner C.C."/>
            <person name="Lam T.T."/>
            <person name="Lin S."/>
            <person name="Zhang Q."/>
            <person name="Li G."/>
            <person name="Tian J."/>
            <person name="Gong T."/>
            <person name="Liu H."/>
            <person name="Zhang D."/>
            <person name="Fang L."/>
            <person name="Ye C."/>
            <person name="Zhang J."/>
            <person name="Hu W."/>
            <person name="Xu A."/>
            <person name="Ren Y."/>
            <person name="Zhang G."/>
            <person name="Bruford M.W."/>
            <person name="Li Q."/>
            <person name="Ma L."/>
            <person name="Guo Y."/>
            <person name="An N."/>
            <person name="Hu Y."/>
            <person name="Zheng Y."/>
            <person name="Shi Y."/>
            <person name="Li Z."/>
            <person name="Liu Q."/>
            <person name="Chen Y."/>
            <person name="Zhao J."/>
            <person name="Qu N."/>
            <person name="Zhao S."/>
            <person name="Tian F."/>
            <person name="Wang X."/>
            <person name="Wang H."/>
            <person name="Xu L."/>
            <person name="Liu X."/>
            <person name="Vinar T."/>
            <person name="Wang Y."/>
            <person name="Lam T.W."/>
            <person name="Yiu S.M."/>
            <person name="Liu S."/>
            <person name="Zhang H."/>
            <person name="Li D."/>
            <person name="Huang Y."/>
            <person name="Wang X."/>
            <person name="Yang G."/>
            <person name="Jiang Z."/>
            <person name="Wang J."/>
            <person name="Qin N."/>
            <person name="Li L."/>
            <person name="Li J."/>
            <person name="Bolund L."/>
            <person name="Kristiansen K."/>
            <person name="Wong G.K."/>
            <person name="Olson M."/>
            <person name="Zhang X."/>
            <person name="Li S."/>
            <person name="Yang H."/>
            <person name="Wang J."/>
            <person name="Wang J."/>
        </authorList>
    </citation>
    <scope>NUCLEOTIDE SEQUENCE [LARGE SCALE GENOMIC DNA]</scope>
</reference>
<feature type="domain" description="WAP" evidence="1">
    <location>
        <begin position="1"/>
        <end position="42"/>
    </location>
</feature>